<feature type="coiled-coil region" evidence="7">
    <location>
        <begin position="282"/>
        <end position="352"/>
    </location>
</feature>
<evidence type="ECO:0000259" key="9">
    <source>
        <dbReference type="Pfam" id="PF13870"/>
    </source>
</evidence>
<evidence type="ECO:0000256" key="1">
    <source>
        <dbReference type="ARBA" id="ARBA00004138"/>
    </source>
</evidence>
<dbReference type="Pfam" id="PF13870">
    <property type="entry name" value="CCDC113_CCDC96_CC"/>
    <property type="match status" value="1"/>
</dbReference>
<evidence type="ECO:0000256" key="8">
    <source>
        <dbReference type="SAM" id="MobiDB-lite"/>
    </source>
</evidence>
<dbReference type="GO" id="GO:0005930">
    <property type="term" value="C:axoneme"/>
    <property type="evidence" value="ECO:0007669"/>
    <property type="project" value="TreeGrafter"/>
</dbReference>
<keyword evidence="11" id="KW-1185">Reference proteome</keyword>
<organism evidence="10 11">
    <name type="scientific">Esox lucius</name>
    <name type="common">Northern pike</name>
    <dbReference type="NCBI Taxonomy" id="8010"/>
    <lineage>
        <taxon>Eukaryota</taxon>
        <taxon>Metazoa</taxon>
        <taxon>Chordata</taxon>
        <taxon>Craniata</taxon>
        <taxon>Vertebrata</taxon>
        <taxon>Euteleostomi</taxon>
        <taxon>Actinopterygii</taxon>
        <taxon>Neopterygii</taxon>
        <taxon>Teleostei</taxon>
        <taxon>Protacanthopterygii</taxon>
        <taxon>Esociformes</taxon>
        <taxon>Esocidae</taxon>
        <taxon>Esox</taxon>
    </lineage>
</organism>
<dbReference type="Ensembl" id="ENSELUT00000092451.1">
    <property type="protein sequence ID" value="ENSELUP00000089594.1"/>
    <property type="gene ID" value="ENSELUG00000036320.1"/>
</dbReference>
<keyword evidence="4" id="KW-0966">Cell projection</keyword>
<evidence type="ECO:0000256" key="2">
    <source>
        <dbReference type="ARBA" id="ARBA00022794"/>
    </source>
</evidence>
<dbReference type="InterPro" id="IPR025254">
    <property type="entry name" value="CCDC113/CCDC96_CC"/>
</dbReference>
<comment type="subcellular location">
    <subcellularLocation>
        <location evidence="1">Cell projection</location>
        <location evidence="1">Cilium</location>
    </subcellularLocation>
</comment>
<evidence type="ECO:0000256" key="3">
    <source>
        <dbReference type="ARBA" id="ARBA00023054"/>
    </source>
</evidence>
<dbReference type="RefSeq" id="XP_019895791.1">
    <property type="nucleotide sequence ID" value="XM_020040232.2"/>
</dbReference>
<comment type="similarity">
    <text evidence="5">Belongs to the CFAP263 family.</text>
</comment>
<dbReference type="Proteomes" id="UP000265140">
    <property type="component" value="Chromosome 19"/>
</dbReference>
<feature type="domain" description="CCDC113/CCDC96 coiled-coil" evidence="9">
    <location>
        <begin position="180"/>
        <end position="354"/>
    </location>
</feature>
<keyword evidence="2" id="KW-0970">Cilium biogenesis/degradation</keyword>
<evidence type="ECO:0000313" key="11">
    <source>
        <dbReference type="Proteomes" id="UP000265140"/>
    </source>
</evidence>
<accession>A0AAY5KL08</accession>
<dbReference type="InterPro" id="IPR051885">
    <property type="entry name" value="CC_CF"/>
</dbReference>
<proteinExistence type="inferred from homology"/>
<evidence type="ECO:0000256" key="6">
    <source>
        <dbReference type="ARBA" id="ARBA00044798"/>
    </source>
</evidence>
<dbReference type="GO" id="GO:0060271">
    <property type="term" value="P:cilium assembly"/>
    <property type="evidence" value="ECO:0007669"/>
    <property type="project" value="TreeGrafter"/>
</dbReference>
<name>A0AAY5KL08_ESOLU</name>
<evidence type="ECO:0000313" key="10">
    <source>
        <dbReference type="Ensembl" id="ENSELUP00000089594.1"/>
    </source>
</evidence>
<reference evidence="10" key="3">
    <citation type="submission" date="2025-09" db="UniProtKB">
        <authorList>
            <consortium name="Ensembl"/>
        </authorList>
    </citation>
    <scope>IDENTIFICATION</scope>
</reference>
<dbReference type="AlphaFoldDB" id="A0AAY5KL08"/>
<dbReference type="GeneID" id="109614614"/>
<dbReference type="CTD" id="29070"/>
<dbReference type="PANTHER" id="PTHR15654:SF2">
    <property type="entry name" value="COILED-COIL DOMAIN-CONTAINING PROTEIN 113"/>
    <property type="match status" value="1"/>
</dbReference>
<evidence type="ECO:0000256" key="4">
    <source>
        <dbReference type="ARBA" id="ARBA00023273"/>
    </source>
</evidence>
<evidence type="ECO:0000256" key="5">
    <source>
        <dbReference type="ARBA" id="ARBA00044506"/>
    </source>
</evidence>
<keyword evidence="3 7" id="KW-0175">Coiled coil</keyword>
<dbReference type="PANTHER" id="PTHR15654">
    <property type="entry name" value="COILED-COIL DOMAIN-CONTAINING PROTEIN 113-RELATED"/>
    <property type="match status" value="1"/>
</dbReference>
<feature type="region of interest" description="Disordered" evidence="8">
    <location>
        <begin position="370"/>
        <end position="390"/>
    </location>
</feature>
<feature type="coiled-coil region" evidence="7">
    <location>
        <begin position="187"/>
        <end position="227"/>
    </location>
</feature>
<evidence type="ECO:0000256" key="7">
    <source>
        <dbReference type="SAM" id="Coils"/>
    </source>
</evidence>
<protein>
    <recommendedName>
        <fullName evidence="6">Cilia- and flagella-associated protein 263</fullName>
    </recommendedName>
</protein>
<reference evidence="10 11" key="1">
    <citation type="submission" date="2020-02" db="EMBL/GenBank/DDBJ databases">
        <title>Esox lucius (northern pike) genome, fEsoLuc1, primary haplotype.</title>
        <authorList>
            <person name="Myers G."/>
            <person name="Karagic N."/>
            <person name="Meyer A."/>
            <person name="Pippel M."/>
            <person name="Reichard M."/>
            <person name="Winkler S."/>
            <person name="Tracey A."/>
            <person name="Sims Y."/>
            <person name="Howe K."/>
            <person name="Rhie A."/>
            <person name="Formenti G."/>
            <person name="Durbin R."/>
            <person name="Fedrigo O."/>
            <person name="Jarvis E.D."/>
        </authorList>
    </citation>
    <scope>NUCLEOTIDE SEQUENCE [LARGE SCALE GENOMIC DNA]</scope>
</reference>
<dbReference type="GO" id="GO:0036064">
    <property type="term" value="C:ciliary basal body"/>
    <property type="evidence" value="ECO:0007669"/>
    <property type="project" value="TreeGrafter"/>
</dbReference>
<dbReference type="GeneTree" id="ENSGT00940000154521"/>
<sequence length="390" mass="44906">MQPTMADAILEVQFVSDTDKRPLVELIEELRRSNALLRAESDMYERYISRLDPREMVPRLLSDSLATATGSQLEIGGGQGRTLKTQTMAVEQLQCLTLKQKCDVAQRELDEMTEDLDKLKESSERVLQKHKATIEEADIRLVEVKKASYEFDRDVAKMLKEKRGVTMGAEKIIRYIEDRMRAKDTLIEKLRLQNAALHVQKKKLQLKQRQKEEMGEAQHEVDFQQLKIENTQYVECIDERNQDLLRLKLLAGNTLQVLNRYKMKLQSLTCESKLLSSDITSREEMLVKIEEETLQAEEERAKAETLNQKLQSQLADVRVPNVLQYISVKASSAQLEQNVRAWERKVEISEMALKTHTKAWNKLKATARVGPVPTQPANTPMLPNDIFNQN</sequence>
<reference evidence="10" key="2">
    <citation type="submission" date="2025-08" db="UniProtKB">
        <authorList>
            <consortium name="Ensembl"/>
        </authorList>
    </citation>
    <scope>IDENTIFICATION</scope>
</reference>
<feature type="coiled-coil region" evidence="7">
    <location>
        <begin position="95"/>
        <end position="147"/>
    </location>
</feature>